<evidence type="ECO:0000313" key="2">
    <source>
        <dbReference type="Proteomes" id="UP000467840"/>
    </source>
</evidence>
<dbReference type="Proteomes" id="UP000467840">
    <property type="component" value="Chromosome 5"/>
</dbReference>
<organism evidence="1 2">
    <name type="scientific">Hevea brasiliensis</name>
    <name type="common">Para rubber tree</name>
    <name type="synonym">Siphonia brasiliensis</name>
    <dbReference type="NCBI Taxonomy" id="3981"/>
    <lineage>
        <taxon>Eukaryota</taxon>
        <taxon>Viridiplantae</taxon>
        <taxon>Streptophyta</taxon>
        <taxon>Embryophyta</taxon>
        <taxon>Tracheophyta</taxon>
        <taxon>Spermatophyta</taxon>
        <taxon>Magnoliopsida</taxon>
        <taxon>eudicotyledons</taxon>
        <taxon>Gunneridae</taxon>
        <taxon>Pentapetalae</taxon>
        <taxon>rosids</taxon>
        <taxon>fabids</taxon>
        <taxon>Malpighiales</taxon>
        <taxon>Euphorbiaceae</taxon>
        <taxon>Crotonoideae</taxon>
        <taxon>Micrandreae</taxon>
        <taxon>Hevea</taxon>
    </lineage>
</organism>
<name>A0A6A6NK20_HEVBR</name>
<gene>
    <name evidence="1" type="ORF">GH714_029785</name>
</gene>
<evidence type="ECO:0000313" key="1">
    <source>
        <dbReference type="EMBL" id="KAF2325518.1"/>
    </source>
</evidence>
<comment type="caution">
    <text evidence="1">The sequence shown here is derived from an EMBL/GenBank/DDBJ whole genome shotgun (WGS) entry which is preliminary data.</text>
</comment>
<protein>
    <submittedName>
        <fullName evidence="1">Uncharacterized protein</fullName>
    </submittedName>
</protein>
<keyword evidence="2" id="KW-1185">Reference proteome</keyword>
<proteinExistence type="predicted"/>
<sequence length="229" mass="25178">MLPQNQYWEVLKTTINSPQGISTSAQVSQDHQSIVLLGEKYVIPDFVAEQNAKWLSQFAVATLLDIHFFANLQDYLWVECVIYIQLIPMGGESVHLTFESKELMMGFVSEYHSNGASSSSSDASKENNDDVELSITKDGLEAATEDNIHSISESSQKDVEVPKQQSDMVNSAEYLALIQRDFIPVSANKQPSSLISHDLVESLSAPAPCCLLQCADASFEDPLAESIAT</sequence>
<reference evidence="1 2" key="1">
    <citation type="journal article" date="2020" name="Mol. Plant">
        <title>The Chromosome-Based Rubber Tree Genome Provides New Insights into Spurge Genome Evolution and Rubber Biosynthesis.</title>
        <authorList>
            <person name="Liu J."/>
            <person name="Shi C."/>
            <person name="Shi C.C."/>
            <person name="Li W."/>
            <person name="Zhang Q.J."/>
            <person name="Zhang Y."/>
            <person name="Li K."/>
            <person name="Lu H.F."/>
            <person name="Shi C."/>
            <person name="Zhu S.T."/>
            <person name="Xiao Z.Y."/>
            <person name="Nan H."/>
            <person name="Yue Y."/>
            <person name="Zhu X.G."/>
            <person name="Wu Y."/>
            <person name="Hong X.N."/>
            <person name="Fan G.Y."/>
            <person name="Tong Y."/>
            <person name="Zhang D."/>
            <person name="Mao C.L."/>
            <person name="Liu Y.L."/>
            <person name="Hao S.J."/>
            <person name="Liu W.Q."/>
            <person name="Lv M.Q."/>
            <person name="Zhang H.B."/>
            <person name="Liu Y."/>
            <person name="Hu-Tang G.R."/>
            <person name="Wang J.P."/>
            <person name="Wang J.H."/>
            <person name="Sun Y.H."/>
            <person name="Ni S.B."/>
            <person name="Chen W.B."/>
            <person name="Zhang X.C."/>
            <person name="Jiao Y.N."/>
            <person name="Eichler E.E."/>
            <person name="Li G.H."/>
            <person name="Liu X."/>
            <person name="Gao L.Z."/>
        </authorList>
    </citation>
    <scope>NUCLEOTIDE SEQUENCE [LARGE SCALE GENOMIC DNA]</scope>
    <source>
        <strain evidence="2">cv. GT1</strain>
        <tissue evidence="1">Leaf</tissue>
    </source>
</reference>
<dbReference type="AlphaFoldDB" id="A0A6A6NK20"/>
<accession>A0A6A6NK20</accession>
<dbReference type="EMBL" id="JAAGAX010000001">
    <property type="protein sequence ID" value="KAF2325518.1"/>
    <property type="molecule type" value="Genomic_DNA"/>
</dbReference>